<dbReference type="HOGENOM" id="CLU_006332_10_4_10"/>
<dbReference type="InterPro" id="IPR050738">
    <property type="entry name" value="Sulfatase"/>
</dbReference>
<dbReference type="PANTHER" id="PTHR42693">
    <property type="entry name" value="ARYLSULFATASE FAMILY MEMBER"/>
    <property type="match status" value="1"/>
</dbReference>
<evidence type="ECO:0000313" key="8">
    <source>
        <dbReference type="Proteomes" id="UP000033035"/>
    </source>
</evidence>
<evidence type="ECO:0000256" key="4">
    <source>
        <dbReference type="ARBA" id="ARBA00022837"/>
    </source>
</evidence>
<evidence type="ECO:0000256" key="3">
    <source>
        <dbReference type="ARBA" id="ARBA00022801"/>
    </source>
</evidence>
<evidence type="ECO:0000256" key="1">
    <source>
        <dbReference type="ARBA" id="ARBA00008779"/>
    </source>
</evidence>
<comment type="caution">
    <text evidence="7">The sequence shown here is derived from an EMBL/GenBank/DDBJ whole genome shotgun (WGS) entry which is preliminary data.</text>
</comment>
<keyword evidence="8" id="KW-1185">Reference proteome</keyword>
<dbReference type="InterPro" id="IPR024607">
    <property type="entry name" value="Sulfatase_CS"/>
</dbReference>
<keyword evidence="3" id="KW-0378">Hydrolase</keyword>
<sequence length="450" mass="50810">MADDLGWGDVGFNGNKIIKTPVLDGLASEGVKMERFYSAGPLSSPTRASVLTGRNPFRTGVFSANEGILRPEEITLPELLKTAGYQTGHFGKWHLGTLTATETDANRGRPENKHLYNPPVLHGYDVAFVTESKVPTFDPMVKPRENNGRFWDYIQETETTLSYGTAYWDINGNRETDGLTGDDSRIIIDRVLPFIDRSVTEEKPFFSVVWFHTPHLPCVAGPEHAALYRNYPLEERNYYGCITAMDEQIGRLVSFLKNKQVYENTIILFCSDNGPELNTPGTAGDYKGKKRSLHEGGIRVPAFMVWPDRIKTPQVLKEPCSTSDYLPSLLDMTGIAYPTGRELDGESFWSLITGKAQAKKKELVFCSGHQGAVIEGNYKLYYSEGQYELYDIEDDPYEKHSLAEQLPDITKRLRKVLLAQLESYESSFSGKEYGRESYDKVGQDWWNITK</sequence>
<dbReference type="InterPro" id="IPR000917">
    <property type="entry name" value="Sulfatase_N"/>
</dbReference>
<dbReference type="STRING" id="1203610.HMPREF1536_01724"/>
<reference evidence="7 8" key="1">
    <citation type="submission" date="2013-04" db="EMBL/GenBank/DDBJ databases">
        <title>The Genome Sequence of Parabacteroides gordonii DSM 23371.</title>
        <authorList>
            <consortium name="The Broad Institute Genomics Platform"/>
            <person name="Earl A."/>
            <person name="Ward D."/>
            <person name="Feldgarden M."/>
            <person name="Gevers D."/>
            <person name="Martens E."/>
            <person name="Sakamoto M."/>
            <person name="Benno Y."/>
            <person name="Suzuki N."/>
            <person name="Matsunaga N."/>
            <person name="Koshihara K."/>
            <person name="Seki M."/>
            <person name="Komiya H."/>
            <person name="Walker B."/>
            <person name="Young S."/>
            <person name="Zeng Q."/>
            <person name="Gargeya S."/>
            <person name="Fitzgerald M."/>
            <person name="Haas B."/>
            <person name="Abouelleil A."/>
            <person name="Allen A.W."/>
            <person name="Alvarado L."/>
            <person name="Arachchi H.M."/>
            <person name="Berlin A.M."/>
            <person name="Chapman S.B."/>
            <person name="Gainer-Dewar J."/>
            <person name="Goldberg J."/>
            <person name="Griggs A."/>
            <person name="Gujja S."/>
            <person name="Hansen M."/>
            <person name="Howarth C."/>
            <person name="Imamovic A."/>
            <person name="Ireland A."/>
            <person name="Larimer J."/>
            <person name="McCowan C."/>
            <person name="Murphy C."/>
            <person name="Pearson M."/>
            <person name="Poon T.W."/>
            <person name="Priest M."/>
            <person name="Roberts A."/>
            <person name="Saif S."/>
            <person name="Shea T."/>
            <person name="Sisk P."/>
            <person name="Sykes S."/>
            <person name="Wortman J."/>
            <person name="Nusbaum C."/>
            <person name="Birren B."/>
        </authorList>
    </citation>
    <scope>NUCLEOTIDE SEQUENCE [LARGE SCALE GENOMIC DNA]</scope>
    <source>
        <strain evidence="7 8">MS-1</strain>
    </source>
</reference>
<keyword evidence="4" id="KW-0106">Calcium</keyword>
<gene>
    <name evidence="7" type="ORF">HMPREF1536_01724</name>
</gene>
<dbReference type="Pfam" id="PF00884">
    <property type="entry name" value="Sulfatase"/>
    <property type="match status" value="1"/>
</dbReference>
<dbReference type="AlphaFoldDB" id="A0A0F5JJZ7"/>
<feature type="domain" description="Sulfatase N-terminal" evidence="6">
    <location>
        <begin position="1"/>
        <end position="335"/>
    </location>
</feature>
<comment type="PTM">
    <text evidence="5">The conversion to 3-oxoalanine (also known as C-formylglycine, FGly), of a serine or cysteine residue in prokaryotes and of a cysteine residue in eukaryotes, is critical for catalytic activity.</text>
</comment>
<dbReference type="Gene3D" id="3.30.1120.10">
    <property type="match status" value="1"/>
</dbReference>
<dbReference type="Gene3D" id="3.40.720.10">
    <property type="entry name" value="Alkaline Phosphatase, subunit A"/>
    <property type="match status" value="1"/>
</dbReference>
<dbReference type="EMBL" id="AQHW01000011">
    <property type="protein sequence ID" value="KKB57915.1"/>
    <property type="molecule type" value="Genomic_DNA"/>
</dbReference>
<dbReference type="PROSITE" id="PS00523">
    <property type="entry name" value="SULFATASE_1"/>
    <property type="match status" value="1"/>
</dbReference>
<evidence type="ECO:0000259" key="6">
    <source>
        <dbReference type="Pfam" id="PF00884"/>
    </source>
</evidence>
<organism evidence="7 8">
    <name type="scientific">Parabacteroides gordonii MS-1 = DSM 23371</name>
    <dbReference type="NCBI Taxonomy" id="1203610"/>
    <lineage>
        <taxon>Bacteria</taxon>
        <taxon>Pseudomonadati</taxon>
        <taxon>Bacteroidota</taxon>
        <taxon>Bacteroidia</taxon>
        <taxon>Bacteroidales</taxon>
        <taxon>Tannerellaceae</taxon>
        <taxon>Parabacteroides</taxon>
    </lineage>
</organism>
<proteinExistence type="inferred from homology"/>
<dbReference type="GO" id="GO:0004065">
    <property type="term" value="F:arylsulfatase activity"/>
    <property type="evidence" value="ECO:0007669"/>
    <property type="project" value="TreeGrafter"/>
</dbReference>
<accession>A0A0F5JJZ7</accession>
<dbReference type="Proteomes" id="UP000033035">
    <property type="component" value="Unassembled WGS sequence"/>
</dbReference>
<protein>
    <recommendedName>
        <fullName evidence="6">Sulfatase N-terminal domain-containing protein</fullName>
    </recommendedName>
</protein>
<evidence type="ECO:0000313" key="7">
    <source>
        <dbReference type="EMBL" id="KKB57915.1"/>
    </source>
</evidence>
<keyword evidence="2" id="KW-0479">Metal-binding</keyword>
<dbReference type="PANTHER" id="PTHR42693:SF53">
    <property type="entry name" value="ENDO-4-O-SULFATASE"/>
    <property type="match status" value="1"/>
</dbReference>
<evidence type="ECO:0000256" key="5">
    <source>
        <dbReference type="PIRSR" id="PIRSR600917-52"/>
    </source>
</evidence>
<dbReference type="SUPFAM" id="SSF53649">
    <property type="entry name" value="Alkaline phosphatase-like"/>
    <property type="match status" value="1"/>
</dbReference>
<dbReference type="GO" id="GO:0046872">
    <property type="term" value="F:metal ion binding"/>
    <property type="evidence" value="ECO:0007669"/>
    <property type="project" value="UniProtKB-KW"/>
</dbReference>
<evidence type="ECO:0000256" key="2">
    <source>
        <dbReference type="ARBA" id="ARBA00022723"/>
    </source>
</evidence>
<comment type="similarity">
    <text evidence="1">Belongs to the sulfatase family.</text>
</comment>
<dbReference type="PATRIC" id="fig|1203610.3.peg.1770"/>
<name>A0A0F5JJZ7_9BACT</name>
<dbReference type="InterPro" id="IPR017850">
    <property type="entry name" value="Alkaline_phosphatase_core_sf"/>
</dbReference>
<feature type="modified residue" description="3-oxoalanine (Ser)" evidence="5">
    <location>
        <position position="43"/>
    </location>
</feature>